<dbReference type="NCBIfam" id="TIGR04131">
    <property type="entry name" value="Bac_Flav_CTERM"/>
    <property type="match status" value="1"/>
</dbReference>
<proteinExistence type="predicted"/>
<organism evidence="2 3">
    <name type="scientific">Segetibacter aerophilus</name>
    <dbReference type="NCBI Taxonomy" id="670293"/>
    <lineage>
        <taxon>Bacteria</taxon>
        <taxon>Pseudomonadati</taxon>
        <taxon>Bacteroidota</taxon>
        <taxon>Chitinophagia</taxon>
        <taxon>Chitinophagales</taxon>
        <taxon>Chitinophagaceae</taxon>
        <taxon>Segetibacter</taxon>
    </lineage>
</organism>
<keyword evidence="3" id="KW-1185">Reference proteome</keyword>
<dbReference type="CDD" id="cd00146">
    <property type="entry name" value="PKD"/>
    <property type="match status" value="1"/>
</dbReference>
<dbReference type="InterPro" id="IPR008979">
    <property type="entry name" value="Galactose-bd-like_sf"/>
</dbReference>
<dbReference type="Pfam" id="PF18911">
    <property type="entry name" value="PKD_4"/>
    <property type="match status" value="1"/>
</dbReference>
<evidence type="ECO:0000313" key="2">
    <source>
        <dbReference type="EMBL" id="GEO10864.1"/>
    </source>
</evidence>
<protein>
    <recommendedName>
        <fullName evidence="1">PKD domain-containing protein</fullName>
    </recommendedName>
</protein>
<comment type="caution">
    <text evidence="2">The sequence shown here is derived from an EMBL/GenBank/DDBJ whole genome shotgun (WGS) entry which is preliminary data.</text>
</comment>
<gene>
    <name evidence="2" type="ORF">SAE01_33600</name>
</gene>
<dbReference type="InterPro" id="IPR022409">
    <property type="entry name" value="PKD/Chitinase_dom"/>
</dbReference>
<dbReference type="InterPro" id="IPR035914">
    <property type="entry name" value="Sperma_CUB_dom_sf"/>
</dbReference>
<dbReference type="Proteomes" id="UP000321513">
    <property type="component" value="Unassembled WGS sequence"/>
</dbReference>
<dbReference type="SUPFAM" id="SSF49785">
    <property type="entry name" value="Galactose-binding domain-like"/>
    <property type="match status" value="1"/>
</dbReference>
<name>A0A512BFW7_9BACT</name>
<dbReference type="EMBL" id="BJYT01000013">
    <property type="protein sequence ID" value="GEO10864.1"/>
    <property type="molecule type" value="Genomic_DNA"/>
</dbReference>
<dbReference type="SMART" id="SM00089">
    <property type="entry name" value="PKD"/>
    <property type="match status" value="1"/>
</dbReference>
<dbReference type="PROSITE" id="PS50093">
    <property type="entry name" value="PKD"/>
    <property type="match status" value="1"/>
</dbReference>
<evidence type="ECO:0000259" key="1">
    <source>
        <dbReference type="PROSITE" id="PS50093"/>
    </source>
</evidence>
<dbReference type="Pfam" id="PF13585">
    <property type="entry name" value="CHU_C"/>
    <property type="match status" value="1"/>
</dbReference>
<dbReference type="AlphaFoldDB" id="A0A512BFW7"/>
<dbReference type="Gene3D" id="2.60.40.10">
    <property type="entry name" value="Immunoglobulins"/>
    <property type="match status" value="1"/>
</dbReference>
<dbReference type="InterPro" id="IPR035986">
    <property type="entry name" value="PKD_dom_sf"/>
</dbReference>
<dbReference type="SUPFAM" id="SSF49299">
    <property type="entry name" value="PKD domain"/>
    <property type="match status" value="1"/>
</dbReference>
<accession>A0A512BFW7</accession>
<evidence type="ECO:0000313" key="3">
    <source>
        <dbReference type="Proteomes" id="UP000321513"/>
    </source>
</evidence>
<dbReference type="InterPro" id="IPR026341">
    <property type="entry name" value="T9SS_type_B"/>
</dbReference>
<sequence>MAKASAQVQSYYLHRGFTNGATITTCTGKFFDSDPTNNYNPNENYSVTFCSGTGNKIIQVVFSSISIAAGDTLFSFDGNSINSPVLDTFTNSTQNGLYYTPSLSNASGCITFKFVSNGLEERSGWEADIRCIFPCKQKITGSIFSLPAKDATGYTNVCFGDAINFSAAIQYPDNNVVYHQSDSTSIFHWVFGDGKDTTGKNLLSVKHLYNRAGGYYARLTITDSNGCSNTEPFRFPVRTSLKPIFSITPPPYICLFDTATLQPTATTNRQPTVTTPVGSFVTLPVSGDSVFLPDNPPQCFTSSIVIEQFAPNQTLQNLEDLQGIFMNMEHSYLGDLTISIEAPNGAKVFLKTTVEGSANDGTFLGEPVDESLWGDPTDNNFSKTRGKGYDYSFSNTPEHGTMWDEVSKYNYSYTDNGGQVITQHYYLPAGSYKSEETLLPLIGTPLNGRWTIEICDKQAIDNGFVFNWKVEFKKSIFPNAETYTVPIISQVWAPAVGVVSTNQATALVSPRAAGVFPYTYHVKDAYGCSYDTTIRLTVNPIPAKPSLADDTTICNGGSLMLSVANFATTNNYHWSNSQKGTSNIIVKSAGSYWVEVLDAKGCKNRDTINVKQLDPFTVTLSSDTLLCEGRPTTLSPKASINVSGWKWNTGDTTATYIASKSGIYWVEAKDTKGCLVRDTVKVSENPISSFELPNDTSFCESSGYMLTLNPTSGSRIMWDDGTTDYSRMINKSATYHVAAEFKGCVHSSSMTVVVKPLPIFSLGKDTTICNGYDLPLKATYPGATFRWSTNTADTIYTARQGGMYWAEATLNGCSYRDSVTVMQKLCACDIKMPNAFSPNGDGINDVYRPSIKCFPRDYHLTIFNRDGQVVFDTKSYQSFWDGRYNGSNLPVATYYYTLTLFNQDLMENEKKSGSITLLR</sequence>
<dbReference type="Gene3D" id="2.60.120.290">
    <property type="entry name" value="Spermadhesin, CUB domain"/>
    <property type="match status" value="1"/>
</dbReference>
<feature type="domain" description="PKD" evidence="1">
    <location>
        <begin position="180"/>
        <end position="226"/>
    </location>
</feature>
<reference evidence="2 3" key="1">
    <citation type="submission" date="2019-07" db="EMBL/GenBank/DDBJ databases">
        <title>Whole genome shotgun sequence of Segetibacter aerophilus NBRC 106135.</title>
        <authorList>
            <person name="Hosoyama A."/>
            <person name="Uohara A."/>
            <person name="Ohji S."/>
            <person name="Ichikawa N."/>
        </authorList>
    </citation>
    <scope>NUCLEOTIDE SEQUENCE [LARGE SCALE GENOMIC DNA]</scope>
    <source>
        <strain evidence="2 3">NBRC 106135</strain>
    </source>
</reference>
<dbReference type="InterPro" id="IPR000601">
    <property type="entry name" value="PKD_dom"/>
</dbReference>
<dbReference type="Gene3D" id="2.60.120.260">
    <property type="entry name" value="Galactose-binding domain-like"/>
    <property type="match status" value="1"/>
</dbReference>
<dbReference type="InterPro" id="IPR013783">
    <property type="entry name" value="Ig-like_fold"/>
</dbReference>